<keyword evidence="3 5" id="KW-1133">Transmembrane helix</keyword>
<evidence type="ECO:0000256" key="4">
    <source>
        <dbReference type="ARBA" id="ARBA00023136"/>
    </source>
</evidence>
<evidence type="ECO:0000256" key="3">
    <source>
        <dbReference type="ARBA" id="ARBA00022989"/>
    </source>
</evidence>
<comment type="caution">
    <text evidence="6">The sequence shown here is derived from an EMBL/GenBank/DDBJ whole genome shotgun (WGS) entry which is preliminary data.</text>
</comment>
<name>A0A1G1L303_9BACT</name>
<dbReference type="EMBL" id="MHFR01000004">
    <property type="protein sequence ID" value="OGW99508.1"/>
    <property type="molecule type" value="Genomic_DNA"/>
</dbReference>
<feature type="transmembrane region" description="Helical" evidence="5">
    <location>
        <begin position="121"/>
        <end position="145"/>
    </location>
</feature>
<keyword evidence="2 5" id="KW-0812">Transmembrane</keyword>
<sequence length="197" mass="22336">MDLETIRLTINTWWEYLLIYVSLFDLVAMFLCLIGVVLGVRRGMTKIFSSVIVILIVQVVTLEYYGFLAAWVYERMPVPVKILEMILFWAIVFVVTVVSRIILHVFSFLAKINFPTFVNSLGGSVFGGIRAAMMVSLLSNFLLMIPYEPIQKIYETAVSGPFFSRLSPEIHKTAMNLLPVPDQFRGVSKAESNPESQ</sequence>
<feature type="transmembrane region" description="Helical" evidence="5">
    <location>
        <begin position="85"/>
        <end position="109"/>
    </location>
</feature>
<dbReference type="GO" id="GO:0016020">
    <property type="term" value="C:membrane"/>
    <property type="evidence" value="ECO:0007669"/>
    <property type="project" value="UniProtKB-SubCell"/>
</dbReference>
<evidence type="ECO:0000256" key="2">
    <source>
        <dbReference type="ARBA" id="ARBA00022692"/>
    </source>
</evidence>
<dbReference type="Pfam" id="PF02674">
    <property type="entry name" value="Colicin_V"/>
    <property type="match status" value="1"/>
</dbReference>
<dbReference type="Proteomes" id="UP000178187">
    <property type="component" value="Unassembled WGS sequence"/>
</dbReference>
<evidence type="ECO:0008006" key="8">
    <source>
        <dbReference type="Google" id="ProtNLM"/>
    </source>
</evidence>
<feature type="transmembrane region" description="Helical" evidence="5">
    <location>
        <begin position="17"/>
        <end position="40"/>
    </location>
</feature>
<keyword evidence="4 5" id="KW-0472">Membrane</keyword>
<accession>A0A1G1L303</accession>
<reference evidence="6 7" key="1">
    <citation type="journal article" date="2016" name="Nat. Commun.">
        <title>Thousands of microbial genomes shed light on interconnected biogeochemical processes in an aquifer system.</title>
        <authorList>
            <person name="Anantharaman K."/>
            <person name="Brown C.T."/>
            <person name="Hug L.A."/>
            <person name="Sharon I."/>
            <person name="Castelle C.J."/>
            <person name="Probst A.J."/>
            <person name="Thomas B.C."/>
            <person name="Singh A."/>
            <person name="Wilkins M.J."/>
            <person name="Karaoz U."/>
            <person name="Brodie E.L."/>
            <person name="Williams K.H."/>
            <person name="Hubbard S.S."/>
            <person name="Banfield J.F."/>
        </authorList>
    </citation>
    <scope>NUCLEOTIDE SEQUENCE [LARGE SCALE GENOMIC DNA]</scope>
</reference>
<dbReference type="GO" id="GO:0009403">
    <property type="term" value="P:toxin biosynthetic process"/>
    <property type="evidence" value="ECO:0007669"/>
    <property type="project" value="InterPro"/>
</dbReference>
<feature type="transmembrane region" description="Helical" evidence="5">
    <location>
        <begin position="47"/>
        <end position="73"/>
    </location>
</feature>
<organism evidence="6 7">
    <name type="scientific">Candidatus Danuiimicrobium aquiferis</name>
    <dbReference type="NCBI Taxonomy" id="1801832"/>
    <lineage>
        <taxon>Bacteria</taxon>
        <taxon>Pseudomonadati</taxon>
        <taxon>Candidatus Omnitrophota</taxon>
        <taxon>Candidatus Danuiimicrobium</taxon>
    </lineage>
</organism>
<comment type="subcellular location">
    <subcellularLocation>
        <location evidence="1">Membrane</location>
        <topology evidence="1">Multi-pass membrane protein</topology>
    </subcellularLocation>
</comment>
<dbReference type="AlphaFoldDB" id="A0A1G1L303"/>
<evidence type="ECO:0000256" key="1">
    <source>
        <dbReference type="ARBA" id="ARBA00004141"/>
    </source>
</evidence>
<proteinExistence type="predicted"/>
<gene>
    <name evidence="6" type="ORF">A3G33_07800</name>
</gene>
<protein>
    <recommendedName>
        <fullName evidence="8">Colicin V production protein</fullName>
    </recommendedName>
</protein>
<dbReference type="InterPro" id="IPR003825">
    <property type="entry name" value="Colicin-V_CvpA"/>
</dbReference>
<evidence type="ECO:0000256" key="5">
    <source>
        <dbReference type="SAM" id="Phobius"/>
    </source>
</evidence>
<evidence type="ECO:0000313" key="6">
    <source>
        <dbReference type="EMBL" id="OGW99508.1"/>
    </source>
</evidence>
<evidence type="ECO:0000313" key="7">
    <source>
        <dbReference type="Proteomes" id="UP000178187"/>
    </source>
</evidence>